<dbReference type="RefSeq" id="WP_165143599.1">
    <property type="nucleotide sequence ID" value="NZ_JAALLT010000004.1"/>
</dbReference>
<dbReference type="GO" id="GO:0000052">
    <property type="term" value="P:citrulline metabolic process"/>
    <property type="evidence" value="ECO:0007669"/>
    <property type="project" value="TreeGrafter"/>
</dbReference>
<comment type="similarity">
    <text evidence="1">Belongs to the DDAH family.</text>
</comment>
<dbReference type="GO" id="GO:0016403">
    <property type="term" value="F:dimethylargininase activity"/>
    <property type="evidence" value="ECO:0007669"/>
    <property type="project" value="TreeGrafter"/>
</dbReference>
<dbReference type="GO" id="GO:0006525">
    <property type="term" value="P:arginine metabolic process"/>
    <property type="evidence" value="ECO:0007669"/>
    <property type="project" value="TreeGrafter"/>
</dbReference>
<protein>
    <submittedName>
        <fullName evidence="4">N(G),N(G)-dimethylarginine dimethylaminohydrolase</fullName>
    </submittedName>
</protein>
<feature type="active site" description="Proton donor" evidence="3">
    <location>
        <position position="161"/>
    </location>
</feature>
<name>A0A6M1T302_9BACT</name>
<dbReference type="PANTHER" id="PTHR12737">
    <property type="entry name" value="DIMETHYLARGININE DIMETHYLAMINOHYDROLASE"/>
    <property type="match status" value="1"/>
</dbReference>
<evidence type="ECO:0000256" key="2">
    <source>
        <dbReference type="ARBA" id="ARBA00022801"/>
    </source>
</evidence>
<sequence length="254" mass="28401">MFTHALVRKPCKNIVEGITSAKLGEPDYQKALVQHASYVQTLMECGLEVMQLEASEEYPDSVFIEDIALLTPEFAVITRPGAPSRRGETEGIKEVLWEFYDEIVEIQPPGTLDAGDVMMAGNRFFIGLSGRTNEEGARQLEAILHKFGFATILVELENLLHLKTGVSYLEHDTMLVGPELKDADFLEDYRTIEVALEESYAANCIWVNTTIIIPKGYPTTLKKIEDAGYDRIVTTDTSEFRKLDGGLSCLSLRF</sequence>
<dbReference type="Pfam" id="PF19420">
    <property type="entry name" value="DDAH_eukar"/>
    <property type="match status" value="1"/>
</dbReference>
<dbReference type="GO" id="GO:0045429">
    <property type="term" value="P:positive regulation of nitric oxide biosynthetic process"/>
    <property type="evidence" value="ECO:0007669"/>
    <property type="project" value="TreeGrafter"/>
</dbReference>
<organism evidence="4 5">
    <name type="scientific">Halalkalibaculum roseum</name>
    <dbReference type="NCBI Taxonomy" id="2709311"/>
    <lineage>
        <taxon>Bacteria</taxon>
        <taxon>Pseudomonadati</taxon>
        <taxon>Balneolota</taxon>
        <taxon>Balneolia</taxon>
        <taxon>Balneolales</taxon>
        <taxon>Balneolaceae</taxon>
        <taxon>Halalkalibaculum</taxon>
    </lineage>
</organism>
<feature type="active site" description="Nucleophile" evidence="3">
    <location>
        <position position="249"/>
    </location>
</feature>
<reference evidence="4 5" key="1">
    <citation type="submission" date="2020-02" db="EMBL/GenBank/DDBJ databases">
        <title>Balneolaceae bacterium YR4-1, complete genome.</title>
        <authorList>
            <person name="Li Y."/>
            <person name="Wu S."/>
        </authorList>
    </citation>
    <scope>NUCLEOTIDE SEQUENCE [LARGE SCALE GENOMIC DNA]</scope>
    <source>
        <strain evidence="4 5">YR4-1</strain>
    </source>
</reference>
<dbReference type="PANTHER" id="PTHR12737:SF9">
    <property type="entry name" value="DIMETHYLARGININASE"/>
    <property type="match status" value="1"/>
</dbReference>
<dbReference type="InterPro" id="IPR033199">
    <property type="entry name" value="DDAH-like"/>
</dbReference>
<dbReference type="AlphaFoldDB" id="A0A6M1T302"/>
<evidence type="ECO:0000313" key="4">
    <source>
        <dbReference type="EMBL" id="NGP77904.1"/>
    </source>
</evidence>
<gene>
    <name evidence="4" type="ORF">G3570_14745</name>
</gene>
<keyword evidence="5" id="KW-1185">Reference proteome</keyword>
<dbReference type="GO" id="GO:0016597">
    <property type="term" value="F:amino acid binding"/>
    <property type="evidence" value="ECO:0007669"/>
    <property type="project" value="TreeGrafter"/>
</dbReference>
<accession>A0A6M1T302</accession>
<keyword evidence="2 4" id="KW-0378">Hydrolase</keyword>
<proteinExistence type="inferred from homology"/>
<dbReference type="Proteomes" id="UP000473278">
    <property type="component" value="Unassembled WGS sequence"/>
</dbReference>
<dbReference type="SUPFAM" id="SSF55909">
    <property type="entry name" value="Pentein"/>
    <property type="match status" value="1"/>
</dbReference>
<dbReference type="FunFam" id="3.75.10.10:FF:000004">
    <property type="entry name" value="N(G),N(G)-dimethylarginine dimethylaminohydrolase 1"/>
    <property type="match status" value="1"/>
</dbReference>
<comment type="caution">
    <text evidence="4">The sequence shown here is derived from an EMBL/GenBank/DDBJ whole genome shotgun (WGS) entry which is preliminary data.</text>
</comment>
<evidence type="ECO:0000256" key="1">
    <source>
        <dbReference type="ARBA" id="ARBA00008532"/>
    </source>
</evidence>
<dbReference type="Gene3D" id="3.75.10.10">
    <property type="entry name" value="L-arginine/glycine Amidinotransferase, Chain A"/>
    <property type="match status" value="1"/>
</dbReference>
<evidence type="ECO:0000313" key="5">
    <source>
        <dbReference type="Proteomes" id="UP000473278"/>
    </source>
</evidence>
<dbReference type="EMBL" id="JAALLT010000004">
    <property type="protein sequence ID" value="NGP77904.1"/>
    <property type="molecule type" value="Genomic_DNA"/>
</dbReference>
<evidence type="ECO:0000256" key="3">
    <source>
        <dbReference type="PIRSR" id="PIRSR633199-1"/>
    </source>
</evidence>